<dbReference type="PANTHER" id="PTHR47623:SF1">
    <property type="entry name" value="OS09G0287300 PROTEIN"/>
    <property type="match status" value="1"/>
</dbReference>
<comment type="caution">
    <text evidence="1">The sequence shown here is derived from an EMBL/GenBank/DDBJ whole genome shotgun (WGS) entry which is preliminary data.</text>
</comment>
<accession>A0ABS4W4S0</accession>
<gene>
    <name evidence="1" type="ORF">JOF36_006890</name>
</gene>
<keyword evidence="2" id="KW-1185">Reference proteome</keyword>
<dbReference type="EMBL" id="JAGINU010000001">
    <property type="protein sequence ID" value="MBP2371194.1"/>
    <property type="molecule type" value="Genomic_DNA"/>
</dbReference>
<dbReference type="InterPro" id="IPR029033">
    <property type="entry name" value="His_PPase_superfam"/>
</dbReference>
<dbReference type="EC" id="3.1.3.-" evidence="1"/>
<dbReference type="PANTHER" id="PTHR47623">
    <property type="entry name" value="OS09G0287300 PROTEIN"/>
    <property type="match status" value="1"/>
</dbReference>
<reference evidence="1 2" key="1">
    <citation type="submission" date="2021-03" db="EMBL/GenBank/DDBJ databases">
        <title>Sequencing the genomes of 1000 actinobacteria strains.</title>
        <authorList>
            <person name="Klenk H.-P."/>
        </authorList>
    </citation>
    <scope>NUCLEOTIDE SEQUENCE [LARGE SCALE GENOMIC DNA]</scope>
    <source>
        <strain evidence="1 2">DSM 45256</strain>
    </source>
</reference>
<name>A0ABS4W4S0_9PSEU</name>
<sequence>MRRRLVVLRHAKSAWPGGVADHDRPLAGRGRREAPLAGRRLVELLGEIDLVVCSSAVRARQTWRLVAAGFDPPPRARFDDRVYAASARDLIAVARELPDTAQTVLFVGHNPGLEDLVEELTGSPCELRTSSIAVLSGTGSWSQAGPGWARLDTVETPRP</sequence>
<dbReference type="CDD" id="cd07067">
    <property type="entry name" value="HP_PGM_like"/>
    <property type="match status" value="1"/>
</dbReference>
<dbReference type="InterPro" id="IPR013078">
    <property type="entry name" value="His_Pase_superF_clade-1"/>
</dbReference>
<dbReference type="Proteomes" id="UP001519295">
    <property type="component" value="Unassembled WGS sequence"/>
</dbReference>
<dbReference type="GO" id="GO:0016787">
    <property type="term" value="F:hydrolase activity"/>
    <property type="evidence" value="ECO:0007669"/>
    <property type="project" value="UniProtKB-KW"/>
</dbReference>
<proteinExistence type="predicted"/>
<dbReference type="SMART" id="SM00855">
    <property type="entry name" value="PGAM"/>
    <property type="match status" value="1"/>
</dbReference>
<dbReference type="Gene3D" id="3.40.50.1240">
    <property type="entry name" value="Phosphoglycerate mutase-like"/>
    <property type="match status" value="1"/>
</dbReference>
<evidence type="ECO:0000313" key="1">
    <source>
        <dbReference type="EMBL" id="MBP2371194.1"/>
    </source>
</evidence>
<keyword evidence="1" id="KW-0378">Hydrolase</keyword>
<dbReference type="SUPFAM" id="SSF53254">
    <property type="entry name" value="Phosphoglycerate mutase-like"/>
    <property type="match status" value="1"/>
</dbReference>
<dbReference type="Pfam" id="PF00300">
    <property type="entry name" value="His_Phos_1"/>
    <property type="match status" value="1"/>
</dbReference>
<organism evidence="1 2">
    <name type="scientific">Pseudonocardia parietis</name>
    <dbReference type="NCBI Taxonomy" id="570936"/>
    <lineage>
        <taxon>Bacteria</taxon>
        <taxon>Bacillati</taxon>
        <taxon>Actinomycetota</taxon>
        <taxon>Actinomycetes</taxon>
        <taxon>Pseudonocardiales</taxon>
        <taxon>Pseudonocardiaceae</taxon>
        <taxon>Pseudonocardia</taxon>
    </lineage>
</organism>
<dbReference type="RefSeq" id="WP_210034919.1">
    <property type="nucleotide sequence ID" value="NZ_JAGINU010000001.1"/>
</dbReference>
<evidence type="ECO:0000313" key="2">
    <source>
        <dbReference type="Proteomes" id="UP001519295"/>
    </source>
</evidence>
<protein>
    <submittedName>
        <fullName evidence="1">Phosphohistidine phosphatase</fullName>
        <ecNumber evidence="1">3.1.3.-</ecNumber>
    </submittedName>
</protein>